<dbReference type="EMBL" id="BMDZ01000029">
    <property type="protein sequence ID" value="GGB43571.1"/>
    <property type="molecule type" value="Genomic_DNA"/>
</dbReference>
<name>A0ABQ1IJ30_9PROT</name>
<dbReference type="Gene3D" id="3.75.10.10">
    <property type="entry name" value="L-arginine/glycine Amidinotransferase, Chain A"/>
    <property type="match status" value="1"/>
</dbReference>
<proteinExistence type="inferred from homology"/>
<dbReference type="PANTHER" id="PTHR31377">
    <property type="entry name" value="AGMATINE DEIMINASE-RELATED"/>
    <property type="match status" value="1"/>
</dbReference>
<dbReference type="Proteomes" id="UP000603352">
    <property type="component" value="Unassembled WGS sequence"/>
</dbReference>
<evidence type="ECO:0000313" key="4">
    <source>
        <dbReference type="Proteomes" id="UP000603352"/>
    </source>
</evidence>
<accession>A0ABQ1IJ30</accession>
<feature type="active site" description="Amidino-cysteine intermediate" evidence="2">
    <location>
        <position position="364"/>
    </location>
</feature>
<dbReference type="InterPro" id="IPR017754">
    <property type="entry name" value="Agmatine_deiminase"/>
</dbReference>
<evidence type="ECO:0000256" key="1">
    <source>
        <dbReference type="ARBA" id="ARBA00022801"/>
    </source>
</evidence>
<keyword evidence="1 2" id="KW-0378">Hydrolase</keyword>
<dbReference type="NCBIfam" id="TIGR03380">
    <property type="entry name" value="agmatine_aguA"/>
    <property type="match status" value="1"/>
</dbReference>
<dbReference type="SUPFAM" id="SSF55909">
    <property type="entry name" value="Pentein"/>
    <property type="match status" value="1"/>
</dbReference>
<dbReference type="NCBIfam" id="NF010070">
    <property type="entry name" value="PRK13551.1"/>
    <property type="match status" value="1"/>
</dbReference>
<evidence type="ECO:0000256" key="2">
    <source>
        <dbReference type="HAMAP-Rule" id="MF_01841"/>
    </source>
</evidence>
<gene>
    <name evidence="3" type="primary">aguA1</name>
    <name evidence="2" type="synonym">aguA</name>
    <name evidence="3" type="ORF">GCM10011505_26090</name>
</gene>
<sequence length="378" mass="40077">MTSQDMPSPAAAGCHMPGEFECHDGCWLIWPERPDNWRLGAKPAQAAFTAVATAIAAVEPVTVAASAGQWANARARLPGHIRVVEMTTNDAWVRDTGPSFVIDDRGGRIAVDWRFNAWGGLVDGLYFPWDRDDQVAAKIAGIEASAVWRAPIVMEGGAVHVDGEGTAFVTAECLLSPGRNAALGRDATETALKAALGVDLVIWLPRGVHLDETTGHVDNLLHVPAPGMVCLTWTDDMADPQRSISEEAEAVLAEARDARGRRLAIHRIHQPGPLTITADEAAGVDIVAGSQPRRAGDRMAGSYCNFYMANGRANGAGGRRIVMPLLDHARDQAAADAIAAACPGWEVVGVPGREILLGGGNIHCITQQVPARRRPGAA</sequence>
<evidence type="ECO:0000313" key="3">
    <source>
        <dbReference type="EMBL" id="GGB43571.1"/>
    </source>
</evidence>
<dbReference type="PANTHER" id="PTHR31377:SF0">
    <property type="entry name" value="AGMATINE DEIMINASE-RELATED"/>
    <property type="match status" value="1"/>
</dbReference>
<organism evidence="3 4">
    <name type="scientific">Tistrella bauzanensis</name>
    <dbReference type="NCBI Taxonomy" id="657419"/>
    <lineage>
        <taxon>Bacteria</taxon>
        <taxon>Pseudomonadati</taxon>
        <taxon>Pseudomonadota</taxon>
        <taxon>Alphaproteobacteria</taxon>
        <taxon>Geminicoccales</taxon>
        <taxon>Geminicoccaceae</taxon>
        <taxon>Tistrella</taxon>
    </lineage>
</organism>
<comment type="catalytic activity">
    <reaction evidence="2">
        <text>agmatine + H2O = N-carbamoylputrescine + NH4(+)</text>
        <dbReference type="Rhea" id="RHEA:18037"/>
        <dbReference type="ChEBI" id="CHEBI:15377"/>
        <dbReference type="ChEBI" id="CHEBI:28938"/>
        <dbReference type="ChEBI" id="CHEBI:58145"/>
        <dbReference type="ChEBI" id="CHEBI:58318"/>
        <dbReference type="EC" id="3.5.3.12"/>
    </reaction>
</comment>
<dbReference type="HAMAP" id="MF_01841">
    <property type="entry name" value="Agmatine_deimin"/>
    <property type="match status" value="1"/>
</dbReference>
<reference evidence="4" key="1">
    <citation type="journal article" date="2019" name="Int. J. Syst. Evol. Microbiol.">
        <title>The Global Catalogue of Microorganisms (GCM) 10K type strain sequencing project: providing services to taxonomists for standard genome sequencing and annotation.</title>
        <authorList>
            <consortium name="The Broad Institute Genomics Platform"/>
            <consortium name="The Broad Institute Genome Sequencing Center for Infectious Disease"/>
            <person name="Wu L."/>
            <person name="Ma J."/>
        </authorList>
    </citation>
    <scope>NUCLEOTIDE SEQUENCE [LARGE SCALE GENOMIC DNA]</scope>
    <source>
        <strain evidence="4">CGMCC 1.10188</strain>
    </source>
</reference>
<dbReference type="EC" id="3.5.3.12" evidence="2"/>
<comment type="similarity">
    <text evidence="2">Belongs to the agmatine deiminase family.</text>
</comment>
<dbReference type="InterPro" id="IPR007466">
    <property type="entry name" value="Peptidyl-Arg-deiminase_porph"/>
</dbReference>
<protein>
    <recommendedName>
        <fullName evidence="2">Putative agmatine deiminase</fullName>
        <ecNumber evidence="2">3.5.3.12</ecNumber>
    </recommendedName>
    <alternativeName>
        <fullName evidence="2">Agmatine iminohydrolase</fullName>
    </alternativeName>
</protein>
<dbReference type="Pfam" id="PF04371">
    <property type="entry name" value="PAD_porph"/>
    <property type="match status" value="1"/>
</dbReference>
<comment type="caution">
    <text evidence="3">The sequence shown here is derived from an EMBL/GenBank/DDBJ whole genome shotgun (WGS) entry which is preliminary data.</text>
</comment>
<keyword evidence="4" id="KW-1185">Reference proteome</keyword>